<accession>A0A4P9CAH0</accession>
<protein>
    <submittedName>
        <fullName evidence="1">DUF2284 domain-containing protein</fullName>
    </submittedName>
</protein>
<dbReference type="Pfam" id="PF10050">
    <property type="entry name" value="DUF2284"/>
    <property type="match status" value="1"/>
</dbReference>
<keyword evidence="2" id="KW-1185">Reference proteome</keyword>
<reference evidence="1 2" key="1">
    <citation type="submission" date="2018-05" db="EMBL/GenBank/DDBJ databases">
        <title>Genome comparison of Eubacterium sp.</title>
        <authorList>
            <person name="Feng Y."/>
            <person name="Sanchez-Andrea I."/>
            <person name="Stams A.J.M."/>
            <person name="De Vos W.M."/>
        </authorList>
    </citation>
    <scope>NUCLEOTIDE SEQUENCE [LARGE SCALE GENOMIC DNA]</scope>
    <source>
        <strain evidence="1 2">YI</strain>
    </source>
</reference>
<dbReference type="EMBL" id="CP029487">
    <property type="protein sequence ID" value="QCT72579.1"/>
    <property type="molecule type" value="Genomic_DNA"/>
</dbReference>
<dbReference type="AlphaFoldDB" id="A0A4P9CAH0"/>
<dbReference type="InterPro" id="IPR019271">
    <property type="entry name" value="DUF2284_metal-binding"/>
</dbReference>
<sequence>MNEALREMVEACGFEETVAVDPRQIHITQDVRDACAKNDCGHYGQNYMCPPAVGDLDHYREVVNSYTNGLLFSQVYRFKNRQDYRRMNEIMAGFEKTVEKLHRAIRKSDVEGTVFSAGCCTICKECGILTDEPCRFPDEAMPSLEASGIDVVQLTKDTGLVYNNGPKTMTIIGLILYNA</sequence>
<name>A0A4P9CAH0_EUBML</name>
<dbReference type="Proteomes" id="UP000218387">
    <property type="component" value="Chromosome"/>
</dbReference>
<evidence type="ECO:0000313" key="1">
    <source>
        <dbReference type="EMBL" id="QCT72579.1"/>
    </source>
</evidence>
<evidence type="ECO:0000313" key="2">
    <source>
        <dbReference type="Proteomes" id="UP000218387"/>
    </source>
</evidence>
<gene>
    <name evidence="1" type="ORF">CPZ25_014990</name>
</gene>
<dbReference type="RefSeq" id="WP_058696003.1">
    <property type="nucleotide sequence ID" value="NZ_CP029487.1"/>
</dbReference>
<organism evidence="1 2">
    <name type="scientific">Eubacterium maltosivorans</name>
    <dbReference type="NCBI Taxonomy" id="2041044"/>
    <lineage>
        <taxon>Bacteria</taxon>
        <taxon>Bacillati</taxon>
        <taxon>Bacillota</taxon>
        <taxon>Clostridia</taxon>
        <taxon>Eubacteriales</taxon>
        <taxon>Eubacteriaceae</taxon>
        <taxon>Eubacterium</taxon>
    </lineage>
</organism>
<dbReference type="KEGG" id="emt:CPZ25_014990"/>
<proteinExistence type="predicted"/>